<dbReference type="AlphaFoldDB" id="A0A317DDQ4"/>
<dbReference type="Proteomes" id="UP001290101">
    <property type="component" value="Unassembled WGS sequence"/>
</dbReference>
<dbReference type="EMBL" id="JAXOTQ010000005">
    <property type="protein sequence ID" value="MDZ5488941.1"/>
    <property type="molecule type" value="Genomic_DNA"/>
</dbReference>
<accession>A0A317DDQ4</accession>
<feature type="compositionally biased region" description="Basic and acidic residues" evidence="1">
    <location>
        <begin position="52"/>
        <end position="61"/>
    </location>
</feature>
<name>A0A317DDQ4_9ACTN</name>
<proteinExistence type="predicted"/>
<evidence type="ECO:0000313" key="4">
    <source>
        <dbReference type="Proteomes" id="UP000246050"/>
    </source>
</evidence>
<protein>
    <submittedName>
        <fullName evidence="3">Uncharacterized protein</fullName>
    </submittedName>
</protein>
<reference evidence="2 5" key="2">
    <citation type="submission" date="2023-12" db="EMBL/GenBank/DDBJ databases">
        <title>Micromonospora sp. nov., isolated from Atacama Desert.</title>
        <authorList>
            <person name="Carro L."/>
            <person name="Golinska P."/>
            <person name="Klenk H.-P."/>
            <person name="Goodfellow M."/>
        </authorList>
    </citation>
    <scope>NUCLEOTIDE SEQUENCE [LARGE SCALE GENOMIC DNA]</scope>
    <source>
        <strain evidence="2 5">4G53</strain>
    </source>
</reference>
<dbReference type="RefSeq" id="WP_109803481.1">
    <property type="nucleotide sequence ID" value="NZ_JAXOTQ010000005.1"/>
</dbReference>
<dbReference type="Proteomes" id="UP000246050">
    <property type="component" value="Unassembled WGS sequence"/>
</dbReference>
<gene>
    <name evidence="3" type="ORF">DKT69_22405</name>
    <name evidence="2" type="ORF">U2F25_05560</name>
</gene>
<evidence type="ECO:0000313" key="3">
    <source>
        <dbReference type="EMBL" id="PWR12969.1"/>
    </source>
</evidence>
<dbReference type="OrthoDB" id="3397963at2"/>
<evidence type="ECO:0000313" key="5">
    <source>
        <dbReference type="Proteomes" id="UP001290101"/>
    </source>
</evidence>
<comment type="caution">
    <text evidence="3">The sequence shown here is derived from an EMBL/GenBank/DDBJ whole genome shotgun (WGS) entry which is preliminary data.</text>
</comment>
<evidence type="ECO:0000313" key="2">
    <source>
        <dbReference type="EMBL" id="MDZ5488941.1"/>
    </source>
</evidence>
<organism evidence="3 4">
    <name type="scientific">Micromonospora sicca</name>
    <dbReference type="NCBI Taxonomy" id="2202420"/>
    <lineage>
        <taxon>Bacteria</taxon>
        <taxon>Bacillati</taxon>
        <taxon>Actinomycetota</taxon>
        <taxon>Actinomycetes</taxon>
        <taxon>Micromonosporales</taxon>
        <taxon>Micromonosporaceae</taxon>
        <taxon>Micromonospora</taxon>
    </lineage>
</organism>
<evidence type="ECO:0000256" key="1">
    <source>
        <dbReference type="SAM" id="MobiDB-lite"/>
    </source>
</evidence>
<reference evidence="3 4" key="1">
    <citation type="submission" date="2018-05" db="EMBL/GenBank/DDBJ databases">
        <title>Micromonosporas from Atacama Desert.</title>
        <authorList>
            <person name="Carro L."/>
            <person name="Golinska P."/>
            <person name="Klenk H.-P."/>
            <person name="Goodfellow M."/>
        </authorList>
    </citation>
    <scope>NUCLEOTIDE SEQUENCE [LARGE SCALE GENOMIC DNA]</scope>
    <source>
        <strain evidence="3 4">4G51</strain>
    </source>
</reference>
<keyword evidence="5" id="KW-1185">Reference proteome</keyword>
<dbReference type="EMBL" id="QGKS01000277">
    <property type="protein sequence ID" value="PWR12969.1"/>
    <property type="molecule type" value="Genomic_DNA"/>
</dbReference>
<sequence length="61" mass="6690">MTDPDTELRTEWGRHSAGQQIGGTTETTTSLSVWARAAQLGRAGADEDEPMDEHHILRGLE</sequence>
<feature type="region of interest" description="Disordered" evidence="1">
    <location>
        <begin position="1"/>
        <end position="61"/>
    </location>
</feature>
<feature type="compositionally biased region" description="Basic and acidic residues" evidence="1">
    <location>
        <begin position="1"/>
        <end position="14"/>
    </location>
</feature>